<proteinExistence type="predicted"/>
<dbReference type="eggNOG" id="COG1216">
    <property type="taxonomic scope" value="Bacteria"/>
</dbReference>
<dbReference type="InterPro" id="IPR001173">
    <property type="entry name" value="Glyco_trans_2-like"/>
</dbReference>
<accession>F2N838</accession>
<dbReference type="OrthoDB" id="9788101at2"/>
<keyword evidence="3" id="KW-1185">Reference proteome</keyword>
<dbReference type="Proteomes" id="UP000006851">
    <property type="component" value="Chromosome"/>
</dbReference>
<dbReference type="PANTHER" id="PTHR22916:SF3">
    <property type="entry name" value="UDP-GLCNAC:BETAGAL BETA-1,3-N-ACETYLGLUCOSAMINYLTRANSFERASE-LIKE PROTEIN 1"/>
    <property type="match status" value="1"/>
</dbReference>
<name>F2N838_CORGP</name>
<evidence type="ECO:0000259" key="1">
    <source>
        <dbReference type="Pfam" id="PF00535"/>
    </source>
</evidence>
<keyword evidence="2" id="KW-0808">Transferase</keyword>
<dbReference type="HOGENOM" id="CLU_401561_0_0_11"/>
<dbReference type="Pfam" id="PF00535">
    <property type="entry name" value="Glycos_transf_2"/>
    <property type="match status" value="1"/>
</dbReference>
<gene>
    <name evidence="2" type="ordered locus">Corgl_1114</name>
</gene>
<dbReference type="KEGG" id="cgo:Corgl_1114"/>
<feature type="domain" description="Glycosyltransferase 2-like" evidence="1">
    <location>
        <begin position="184"/>
        <end position="291"/>
    </location>
</feature>
<reference evidence="3" key="1">
    <citation type="journal article" date="2013" name="Stand. Genomic Sci.">
        <title>Complete genome sequence of Coriobacterium glomerans type strain (PW2(T)) from the midgut of Pyrrhocoris apterus L. (red soldier bug).</title>
        <authorList>
            <person name="Stackebrandt E."/>
            <person name="Zeytun A."/>
            <person name="Lapidus A."/>
            <person name="Nolan M."/>
            <person name="Lucas S."/>
            <person name="Hammon N."/>
            <person name="Deshpande S."/>
            <person name="Cheng J.F."/>
            <person name="Tapia R."/>
            <person name="Goodwin L.A."/>
            <person name="Pitluck S."/>
            <person name="Liolios K."/>
            <person name="Pagani I."/>
            <person name="Ivanova N."/>
            <person name="Mavromatis K."/>
            <person name="Mikhailova N."/>
            <person name="Huntemann M."/>
            <person name="Pati A."/>
            <person name="Chen A."/>
            <person name="Palaniappan K."/>
            <person name="Chang Y.J."/>
            <person name="Land M."/>
            <person name="Hauser L."/>
            <person name="Rohde M."/>
            <person name="Pukall R."/>
            <person name="Goker M."/>
            <person name="Detter J.C."/>
            <person name="Woyke T."/>
            <person name="Bristow J."/>
            <person name="Eisen J.A."/>
            <person name="Markowitz V."/>
            <person name="Hugenholtz P."/>
            <person name="Kyrpides N.C."/>
            <person name="Klenk H.P."/>
        </authorList>
    </citation>
    <scope>NUCLEOTIDE SEQUENCE</scope>
    <source>
        <strain evidence="3">ATCC 49209 / DSM 20642 / JCM 10262 / PW2</strain>
    </source>
</reference>
<dbReference type="InterPro" id="IPR029044">
    <property type="entry name" value="Nucleotide-diphossugar_trans"/>
</dbReference>
<dbReference type="GO" id="GO:0016758">
    <property type="term" value="F:hexosyltransferase activity"/>
    <property type="evidence" value="ECO:0007669"/>
    <property type="project" value="UniProtKB-ARBA"/>
</dbReference>
<sequence length="685" mass="76070">MGEVSNAQISCSETGSPETEALVSCLAACPLTEADVRRGRALRVTSCVRSADDDLSSSPQTMVWSVICLRKAWRREVPPRLSGISGIPHPVAPARLVSWDVLVRGRRWCATEYAVPVPIQCRAFSLRLGIYVRRIDAVESSRQIDAYFEQIRNILVDDGYKTWLAGDRRRAQRLAPPQTGPLMSIVVPAYNTPPAYLSEMIASVIQQTYARWELVIINASPENEAMAAVLADLDDDRIIVVDAAENLGIAGNTNLGIAASHGAYVSFLDHDDFIEPHALALMVREIQHHEGGLDLIYCDEDSFDERGKFVLPLFKPGANIDLLYSNNYVIHWLTVSRRMLDAIDRSESELDGAQDYDLTLKVFERSSAICRIPHVLYHWRIHAGSTNINPDSKPYAADAGRRAICFALRRREIPAQVRPTDVAYTYEAELFDASDDKRRLQLLLDGSASDEVSAVIDDLEQAGVDVSLRSLARSRPDEENLANVVSETISESDLVLFLNGDIRLDVAGIRRLMSYFQRREVFAVSPRVVRADGLMDFAGAIVRPDGTLGRLNRLLPAADGGYLGRAHRSYDAAVLNGECCMVRGGALKRIGLDARFSTLEYLLADACLKARARRLLSAYVPYVTARLRVARSLIVEPACMWPSSDGARLISVHHDVLGEGDPSHNPNFDPNSLYYRLNRHRATQE</sequence>
<protein>
    <submittedName>
        <fullName evidence="2">Glycosyl transferase family 2</fullName>
    </submittedName>
</protein>
<dbReference type="RefSeq" id="WP_013708964.1">
    <property type="nucleotide sequence ID" value="NC_015389.1"/>
</dbReference>
<dbReference type="SUPFAM" id="SSF53448">
    <property type="entry name" value="Nucleotide-diphospho-sugar transferases"/>
    <property type="match status" value="2"/>
</dbReference>
<evidence type="ECO:0000313" key="2">
    <source>
        <dbReference type="EMBL" id="AEB07221.1"/>
    </source>
</evidence>
<dbReference type="PANTHER" id="PTHR22916">
    <property type="entry name" value="GLYCOSYLTRANSFERASE"/>
    <property type="match status" value="1"/>
</dbReference>
<dbReference type="EMBL" id="CP002628">
    <property type="protein sequence ID" value="AEB07221.1"/>
    <property type="molecule type" value="Genomic_DNA"/>
</dbReference>
<dbReference type="eggNOG" id="COG0463">
    <property type="taxonomic scope" value="Bacteria"/>
</dbReference>
<dbReference type="STRING" id="700015.Corgl_1114"/>
<dbReference type="Gene3D" id="3.90.550.10">
    <property type="entry name" value="Spore Coat Polysaccharide Biosynthesis Protein SpsA, Chain A"/>
    <property type="match status" value="1"/>
</dbReference>
<dbReference type="AlphaFoldDB" id="F2N838"/>
<organism evidence="2 3">
    <name type="scientific">Coriobacterium glomerans (strain ATCC 49209 / DSM 20642 / JCM 10262 / PW2)</name>
    <dbReference type="NCBI Taxonomy" id="700015"/>
    <lineage>
        <taxon>Bacteria</taxon>
        <taxon>Bacillati</taxon>
        <taxon>Actinomycetota</taxon>
        <taxon>Coriobacteriia</taxon>
        <taxon>Coriobacteriales</taxon>
        <taxon>Coriobacteriaceae</taxon>
        <taxon>Coriobacterium</taxon>
    </lineage>
</organism>
<evidence type="ECO:0000313" key="3">
    <source>
        <dbReference type="Proteomes" id="UP000006851"/>
    </source>
</evidence>